<feature type="transmembrane region" description="Helical" evidence="2">
    <location>
        <begin position="6"/>
        <end position="31"/>
    </location>
</feature>
<organism evidence="3 4">
    <name type="scientific">Candidatus Sungbacteria bacterium RIFCSPHIGHO2_01_FULL_50_25</name>
    <dbReference type="NCBI Taxonomy" id="1802265"/>
    <lineage>
        <taxon>Bacteria</taxon>
        <taxon>Candidatus Sungiibacteriota</taxon>
    </lineage>
</organism>
<feature type="region of interest" description="Disordered" evidence="1">
    <location>
        <begin position="41"/>
        <end position="103"/>
    </location>
</feature>
<sequence length="356" mass="38359">MQAERGISQVIVIAVLGVVIFGTASSAIFYFKKRVVTPPEVTQKYSEPTPQETTTKSSIPSPVPESNFSKPNNTNTAPHSSSATATESAKKQSPKSSVSMPDPSAAGVPAYTLVAYTGEVFGAKMPASWKVTSNQSGIEIIDPADTDTGVSGVVAVGWFGSQTPDGFIDFLLQSIGASNVKTENESAEGTYKDPSTNLPWTVKTKTFTFEKNGKVLKAKASAGVLNGYGQYVALMTAFQTVPSKWSQWAPTLERIAKSITIINPSMAGGAHTVRLPTAADLVNDSSPLMEVWEERNQVQKRTSHEFSDAIMGQETDLYSPSTGSRHTLPLNAYDPVKGGYHNPDKWEEILIDPYQR</sequence>
<evidence type="ECO:0000256" key="2">
    <source>
        <dbReference type="SAM" id="Phobius"/>
    </source>
</evidence>
<dbReference type="AlphaFoldDB" id="A0A1G2KAA2"/>
<feature type="compositionally biased region" description="Polar residues" evidence="1">
    <location>
        <begin position="43"/>
        <end position="71"/>
    </location>
</feature>
<gene>
    <name evidence="3" type="ORF">A2847_00975</name>
</gene>
<keyword evidence="2" id="KW-1133">Transmembrane helix</keyword>
<comment type="caution">
    <text evidence="3">The sequence shown here is derived from an EMBL/GenBank/DDBJ whole genome shotgun (WGS) entry which is preliminary data.</text>
</comment>
<feature type="compositionally biased region" description="Low complexity" evidence="1">
    <location>
        <begin position="72"/>
        <end position="87"/>
    </location>
</feature>
<evidence type="ECO:0000256" key="1">
    <source>
        <dbReference type="SAM" id="MobiDB-lite"/>
    </source>
</evidence>
<dbReference type="Proteomes" id="UP000178574">
    <property type="component" value="Unassembled WGS sequence"/>
</dbReference>
<keyword evidence="2" id="KW-0472">Membrane</keyword>
<reference evidence="3 4" key="1">
    <citation type="journal article" date="2016" name="Nat. Commun.">
        <title>Thousands of microbial genomes shed light on interconnected biogeochemical processes in an aquifer system.</title>
        <authorList>
            <person name="Anantharaman K."/>
            <person name="Brown C.T."/>
            <person name="Hug L.A."/>
            <person name="Sharon I."/>
            <person name="Castelle C.J."/>
            <person name="Probst A.J."/>
            <person name="Thomas B.C."/>
            <person name="Singh A."/>
            <person name="Wilkins M.J."/>
            <person name="Karaoz U."/>
            <person name="Brodie E.L."/>
            <person name="Williams K.H."/>
            <person name="Hubbard S.S."/>
            <person name="Banfield J.F."/>
        </authorList>
    </citation>
    <scope>NUCLEOTIDE SEQUENCE [LARGE SCALE GENOMIC DNA]</scope>
</reference>
<name>A0A1G2KAA2_9BACT</name>
<evidence type="ECO:0000313" key="3">
    <source>
        <dbReference type="EMBL" id="OGZ96369.1"/>
    </source>
</evidence>
<proteinExistence type="predicted"/>
<protein>
    <submittedName>
        <fullName evidence="3">Uncharacterized protein</fullName>
    </submittedName>
</protein>
<dbReference type="EMBL" id="MHQD01000014">
    <property type="protein sequence ID" value="OGZ96369.1"/>
    <property type="molecule type" value="Genomic_DNA"/>
</dbReference>
<keyword evidence="2" id="KW-0812">Transmembrane</keyword>
<evidence type="ECO:0000313" key="4">
    <source>
        <dbReference type="Proteomes" id="UP000178574"/>
    </source>
</evidence>
<accession>A0A1G2KAA2</accession>